<name>A0A0L6Z6N7_9CLOT</name>
<keyword evidence="3" id="KW-1185">Reference proteome</keyword>
<dbReference type="STRING" id="36844.SAMN04488501_11050"/>
<dbReference type="InterPro" id="IPR016181">
    <property type="entry name" value="Acyl_CoA_acyltransferase"/>
</dbReference>
<dbReference type="EMBL" id="LHUR01000036">
    <property type="protein sequence ID" value="KOA18629.1"/>
    <property type="molecule type" value="Genomic_DNA"/>
</dbReference>
<dbReference type="PANTHER" id="PTHR43415">
    <property type="entry name" value="SPERMIDINE N(1)-ACETYLTRANSFERASE"/>
    <property type="match status" value="1"/>
</dbReference>
<dbReference type="SUPFAM" id="SSF55729">
    <property type="entry name" value="Acyl-CoA N-acyltransferases (Nat)"/>
    <property type="match status" value="1"/>
</dbReference>
<dbReference type="PANTHER" id="PTHR43415:SF5">
    <property type="entry name" value="ACETYLTRANSFERASE"/>
    <property type="match status" value="1"/>
</dbReference>
<feature type="domain" description="N-acetyltransferase" evidence="1">
    <location>
        <begin position="10"/>
        <end position="170"/>
    </location>
</feature>
<reference evidence="3" key="1">
    <citation type="submission" date="2015-08" db="EMBL/GenBank/DDBJ databases">
        <title>Genome sequence of the strict anaerobe Clostridium homopropionicum LuHBu1 (DSM 5847T).</title>
        <authorList>
            <person name="Poehlein A."/>
            <person name="Beck M."/>
            <person name="Schiel-Bengelsdorf B."/>
            <person name="Bengelsdorf F.R."/>
            <person name="Daniel R."/>
            <person name="Duerre P."/>
        </authorList>
    </citation>
    <scope>NUCLEOTIDE SEQUENCE [LARGE SCALE GENOMIC DNA]</scope>
    <source>
        <strain evidence="3">DSM 5847</strain>
    </source>
</reference>
<sequence>MKKLLEGKRVRLSAIEKDDIPQFTKWYNDTSFMRNYDVISAVPMNNEQIEDMIKEIKGARDKYIFAIRDIESGEFIGVTGFENILWNNGTALIYIGIGNEKYRGMGIGKEAMQLTMEFGFEEFNFHRIYLTVIEYNLPAIKLYESLGFIREGTQREFINRDNKRFDLYLYGILKKEWIERE</sequence>
<dbReference type="PROSITE" id="PS51186">
    <property type="entry name" value="GNAT"/>
    <property type="match status" value="1"/>
</dbReference>
<dbReference type="CDD" id="cd04301">
    <property type="entry name" value="NAT_SF"/>
    <property type="match status" value="1"/>
</dbReference>
<keyword evidence="2" id="KW-0808">Transferase</keyword>
<dbReference type="InterPro" id="IPR000182">
    <property type="entry name" value="GNAT_dom"/>
</dbReference>
<organism evidence="2 3">
    <name type="scientific">Clostridium homopropionicum DSM 5847</name>
    <dbReference type="NCBI Taxonomy" id="1121318"/>
    <lineage>
        <taxon>Bacteria</taxon>
        <taxon>Bacillati</taxon>
        <taxon>Bacillota</taxon>
        <taxon>Clostridia</taxon>
        <taxon>Eubacteriales</taxon>
        <taxon>Clostridiaceae</taxon>
        <taxon>Clostridium</taxon>
    </lineage>
</organism>
<comment type="caution">
    <text evidence="2">The sequence shown here is derived from an EMBL/GenBank/DDBJ whole genome shotgun (WGS) entry which is preliminary data.</text>
</comment>
<dbReference type="EC" id="2.3.1.57" evidence="2"/>
<evidence type="ECO:0000259" key="1">
    <source>
        <dbReference type="PROSITE" id="PS51186"/>
    </source>
</evidence>
<dbReference type="Proteomes" id="UP000037043">
    <property type="component" value="Unassembled WGS sequence"/>
</dbReference>
<keyword evidence="2" id="KW-0012">Acyltransferase</keyword>
<evidence type="ECO:0000313" key="2">
    <source>
        <dbReference type="EMBL" id="KOA18629.1"/>
    </source>
</evidence>
<evidence type="ECO:0000313" key="3">
    <source>
        <dbReference type="Proteomes" id="UP000037043"/>
    </source>
</evidence>
<proteinExistence type="predicted"/>
<dbReference type="RefSeq" id="WP_052222381.1">
    <property type="nucleotide sequence ID" value="NZ_LHUR01000036.1"/>
</dbReference>
<gene>
    <name evidence="2" type="primary">speG_2</name>
    <name evidence="2" type="ORF">CLHOM_29130</name>
</gene>
<dbReference type="Gene3D" id="3.40.630.30">
    <property type="match status" value="1"/>
</dbReference>
<protein>
    <submittedName>
        <fullName evidence="2">Spermidine N(1)-acetyltransferase</fullName>
        <ecNumber evidence="2">2.3.1.57</ecNumber>
    </submittedName>
</protein>
<accession>A0A0L6Z6N7</accession>
<dbReference type="GO" id="GO:0004145">
    <property type="term" value="F:diamine N-acetyltransferase activity"/>
    <property type="evidence" value="ECO:0007669"/>
    <property type="project" value="UniProtKB-EC"/>
</dbReference>
<dbReference type="PATRIC" id="fig|1121318.3.peg.2923"/>
<dbReference type="Pfam" id="PF13302">
    <property type="entry name" value="Acetyltransf_3"/>
    <property type="match status" value="1"/>
</dbReference>
<dbReference type="AlphaFoldDB" id="A0A0L6Z6N7"/>